<keyword evidence="11" id="KW-0735">Signal-anchor</keyword>
<dbReference type="Ensembl" id="ENSOCUT00000050659.1">
    <property type="protein sequence ID" value="ENSOCUP00000032202.1"/>
    <property type="gene ID" value="ENSOCUG00000016813.4"/>
</dbReference>
<evidence type="ECO:0000256" key="9">
    <source>
        <dbReference type="ARBA" id="ARBA00022859"/>
    </source>
</evidence>
<dbReference type="EMBL" id="AAGW02051484">
    <property type="status" value="NOT_ANNOTATED_CDS"/>
    <property type="molecule type" value="Genomic_DNA"/>
</dbReference>
<keyword evidence="19" id="KW-0395">Inflammatory response</keyword>
<dbReference type="SMART" id="SM00034">
    <property type="entry name" value="CLECT"/>
    <property type="match status" value="1"/>
</dbReference>
<evidence type="ECO:0000256" key="16">
    <source>
        <dbReference type="ARBA" id="ARBA00023157"/>
    </source>
</evidence>
<dbReference type="GO" id="GO:0045121">
    <property type="term" value="C:membrane raft"/>
    <property type="evidence" value="ECO:0007669"/>
    <property type="project" value="UniProtKB-SubCell"/>
</dbReference>
<keyword evidence="5" id="KW-1003">Cell membrane</keyword>
<evidence type="ECO:0000256" key="24">
    <source>
        <dbReference type="ARBA" id="ARBA00041771"/>
    </source>
</evidence>
<dbReference type="SUPFAM" id="SSF56436">
    <property type="entry name" value="C-type lectin-like"/>
    <property type="match status" value="1"/>
</dbReference>
<feature type="compositionally biased region" description="Pro residues" evidence="26">
    <location>
        <begin position="98"/>
        <end position="111"/>
    </location>
</feature>
<organism evidence="29 30">
    <name type="scientific">Oryctolagus cuniculus</name>
    <name type="common">Rabbit</name>
    <dbReference type="NCBI Taxonomy" id="9986"/>
    <lineage>
        <taxon>Eukaryota</taxon>
        <taxon>Metazoa</taxon>
        <taxon>Chordata</taxon>
        <taxon>Craniata</taxon>
        <taxon>Vertebrata</taxon>
        <taxon>Euteleostomi</taxon>
        <taxon>Mammalia</taxon>
        <taxon>Eutheria</taxon>
        <taxon>Euarchontoglires</taxon>
        <taxon>Glires</taxon>
        <taxon>Lagomorpha</taxon>
        <taxon>Leporidae</taxon>
        <taxon>Oryctolagus</taxon>
    </lineage>
</organism>
<comment type="subcellular location">
    <subcellularLocation>
        <location evidence="1">Cell membrane</location>
        <topology evidence="1">Lipid-anchor</topology>
    </subcellularLocation>
    <subcellularLocation>
        <location evidence="3">Cell membrane</location>
        <topology evidence="3">Single-pass type II membrane protein</topology>
    </subcellularLocation>
    <subcellularLocation>
        <location evidence="2">Membrane raft</location>
    </subcellularLocation>
    <subcellularLocation>
        <location evidence="4">Secreted</location>
    </subcellularLocation>
</comment>
<keyword evidence="17" id="KW-0675">Receptor</keyword>
<dbReference type="Gene3D" id="3.10.100.10">
    <property type="entry name" value="Mannose-Binding Protein A, subunit A"/>
    <property type="match status" value="1"/>
</dbReference>
<reference evidence="29 30" key="1">
    <citation type="journal article" date="2011" name="Nature">
        <title>A high-resolution map of human evolutionary constraint using 29 mammals.</title>
        <authorList>
            <person name="Lindblad-Toh K."/>
            <person name="Garber M."/>
            <person name="Zuk O."/>
            <person name="Lin M.F."/>
            <person name="Parker B.J."/>
            <person name="Washietl S."/>
            <person name="Kheradpour P."/>
            <person name="Ernst J."/>
            <person name="Jordan G."/>
            <person name="Mauceli E."/>
            <person name="Ward L.D."/>
            <person name="Lowe C.B."/>
            <person name="Holloway A.K."/>
            <person name="Clamp M."/>
            <person name="Gnerre S."/>
            <person name="Alfoldi J."/>
            <person name="Beal K."/>
            <person name="Chang J."/>
            <person name="Clawson H."/>
            <person name="Cuff J."/>
            <person name="Di Palma F."/>
            <person name="Fitzgerald S."/>
            <person name="Flicek P."/>
            <person name="Guttman M."/>
            <person name="Hubisz M.J."/>
            <person name="Jaffe D.B."/>
            <person name="Jungreis I."/>
            <person name="Kent W.J."/>
            <person name="Kostka D."/>
            <person name="Lara M."/>
            <person name="Martins A.L."/>
            <person name="Massingham T."/>
            <person name="Moltke I."/>
            <person name="Raney B.J."/>
            <person name="Rasmussen M.D."/>
            <person name="Robinson J."/>
            <person name="Stark A."/>
            <person name="Vilella A.J."/>
            <person name="Wen J."/>
            <person name="Xie X."/>
            <person name="Zody M.C."/>
            <person name="Baldwin J."/>
            <person name="Bloom T."/>
            <person name="Chin C.W."/>
            <person name="Heiman D."/>
            <person name="Nicol R."/>
            <person name="Nusbaum C."/>
            <person name="Young S."/>
            <person name="Wilkinson J."/>
            <person name="Worley K.C."/>
            <person name="Kovar C.L."/>
            <person name="Muzny D.M."/>
            <person name="Gibbs R.A."/>
            <person name="Cree A."/>
            <person name="Dihn H.H."/>
            <person name="Fowler G."/>
            <person name="Jhangiani S."/>
            <person name="Joshi V."/>
            <person name="Lee S."/>
            <person name="Lewis L.R."/>
            <person name="Nazareth L.V."/>
            <person name="Okwuonu G."/>
            <person name="Santibanez J."/>
            <person name="Warren W.C."/>
            <person name="Mardis E.R."/>
            <person name="Weinstock G.M."/>
            <person name="Wilson R.K."/>
            <person name="Delehaunty K."/>
            <person name="Dooling D."/>
            <person name="Fronik C."/>
            <person name="Fulton L."/>
            <person name="Fulton B."/>
            <person name="Graves T."/>
            <person name="Minx P."/>
            <person name="Sodergren E."/>
            <person name="Birney E."/>
            <person name="Margulies E.H."/>
            <person name="Herrero J."/>
            <person name="Green E.D."/>
            <person name="Haussler D."/>
            <person name="Siepel A."/>
            <person name="Goldman N."/>
            <person name="Pollard K.S."/>
            <person name="Pedersen J.S."/>
            <person name="Lander E.S."/>
            <person name="Kellis M."/>
        </authorList>
    </citation>
    <scope>NUCLEOTIDE SEQUENCE [LARGE SCALE GENOMIC DNA]</scope>
    <source>
        <strain evidence="29 30">Thorbecke inbred</strain>
    </source>
</reference>
<evidence type="ECO:0000256" key="10">
    <source>
        <dbReference type="ARBA" id="ARBA00022889"/>
    </source>
</evidence>
<keyword evidence="8" id="KW-0430">Lectin</keyword>
<keyword evidence="15" id="KW-0564">Palmitate</keyword>
<dbReference type="Pfam" id="PF00059">
    <property type="entry name" value="Lectin_C"/>
    <property type="match status" value="1"/>
</dbReference>
<evidence type="ECO:0000256" key="25">
    <source>
        <dbReference type="SAM" id="Coils"/>
    </source>
</evidence>
<dbReference type="FunCoup" id="A0A5F9CF01">
    <property type="interactions" value="14"/>
</dbReference>
<evidence type="ECO:0000256" key="19">
    <source>
        <dbReference type="ARBA" id="ARBA00023198"/>
    </source>
</evidence>
<evidence type="ECO:0000256" key="15">
    <source>
        <dbReference type="ARBA" id="ARBA00023139"/>
    </source>
</evidence>
<evidence type="ECO:0000256" key="13">
    <source>
        <dbReference type="ARBA" id="ARBA00023054"/>
    </source>
</evidence>
<evidence type="ECO:0000256" key="4">
    <source>
        <dbReference type="ARBA" id="ARBA00004613"/>
    </source>
</evidence>
<evidence type="ECO:0000256" key="27">
    <source>
        <dbReference type="SAM" id="Phobius"/>
    </source>
</evidence>
<dbReference type="InterPro" id="IPR001304">
    <property type="entry name" value="C-type_lectin-like"/>
</dbReference>
<feature type="domain" description="C-type lectin" evidence="28">
    <location>
        <begin position="244"/>
        <end position="358"/>
    </location>
</feature>
<dbReference type="InterPro" id="IPR016187">
    <property type="entry name" value="CTDL_fold"/>
</dbReference>
<sequence length="367" mass="40688">MMHRRFSETPGRGLPPSRTIASLALRCPPPTSGGTRIASEASAPSATPPGPALRTGTSGPRPAGGKRPGEETRAAVPKRREHKNTPAARRGCDVTKPRPGPQAPPPAPPPALRTRRNRGLRFLSSPWWCPAAVALGVLCLGSLVTIIMLGMQLLQVSDLLKQQQANLTLQENILEGQVLAQQQAEAASQESQRELKEMIETLAKRLDEKSKKQMELNHQYLNLQEALKRMDNFSGPCPEDWLWHGKNCYLFSSGSFNWESSQEKCLSLDAQLLKINSTEDLGFIQQATSHSSFPFWMGLSRRKPDYSWLWEDGSPLMPHLFRFQGAVSQRYPSGTCAYIQKGNVFAENCILVAYSICQKKADLLRSE</sequence>
<dbReference type="GO" id="GO:0005041">
    <property type="term" value="F:low-density lipoprotein particle receptor activity"/>
    <property type="evidence" value="ECO:0007669"/>
    <property type="project" value="TreeGrafter"/>
</dbReference>
<dbReference type="GO" id="GO:0042157">
    <property type="term" value="P:lipoprotein metabolic process"/>
    <property type="evidence" value="ECO:0007669"/>
    <property type="project" value="TreeGrafter"/>
</dbReference>
<keyword evidence="20" id="KW-0449">Lipoprotein</keyword>
<keyword evidence="9" id="KW-0391">Immunity</keyword>
<dbReference type="Proteomes" id="UP000001811">
    <property type="component" value="Chromosome 8"/>
</dbReference>
<dbReference type="PROSITE" id="PS50041">
    <property type="entry name" value="C_TYPE_LECTIN_2"/>
    <property type="match status" value="1"/>
</dbReference>
<keyword evidence="30" id="KW-1185">Reference proteome</keyword>
<keyword evidence="6" id="KW-0964">Secreted</keyword>
<evidence type="ECO:0000256" key="12">
    <source>
        <dbReference type="ARBA" id="ARBA00022989"/>
    </source>
</evidence>
<dbReference type="InterPro" id="IPR016186">
    <property type="entry name" value="C-type_lectin-like/link_sf"/>
</dbReference>
<feature type="transmembrane region" description="Helical" evidence="27">
    <location>
        <begin position="127"/>
        <end position="154"/>
    </location>
</feature>
<evidence type="ECO:0000256" key="5">
    <source>
        <dbReference type="ARBA" id="ARBA00022475"/>
    </source>
</evidence>
<evidence type="ECO:0000256" key="21">
    <source>
        <dbReference type="ARBA" id="ARBA00038751"/>
    </source>
</evidence>
<evidence type="ECO:0000256" key="26">
    <source>
        <dbReference type="SAM" id="MobiDB-lite"/>
    </source>
</evidence>
<dbReference type="Bgee" id="ENSOCUG00000016813">
    <property type="expression patterns" value="Expressed in blood and 20 other cell types or tissues"/>
</dbReference>
<keyword evidence="16" id="KW-1015">Disulfide bond</keyword>
<evidence type="ECO:0000256" key="7">
    <source>
        <dbReference type="ARBA" id="ARBA00022692"/>
    </source>
</evidence>
<reference evidence="29" key="2">
    <citation type="submission" date="2025-08" db="UniProtKB">
        <authorList>
            <consortium name="Ensembl"/>
        </authorList>
    </citation>
    <scope>IDENTIFICATION</scope>
    <source>
        <strain evidence="29">Thorbecke</strain>
    </source>
</reference>
<feature type="coiled-coil region" evidence="25">
    <location>
        <begin position="181"/>
        <end position="226"/>
    </location>
</feature>
<dbReference type="GO" id="GO:0030246">
    <property type="term" value="F:carbohydrate binding"/>
    <property type="evidence" value="ECO:0007669"/>
    <property type="project" value="UniProtKB-KW"/>
</dbReference>
<evidence type="ECO:0000313" key="30">
    <source>
        <dbReference type="Proteomes" id="UP000001811"/>
    </source>
</evidence>
<dbReference type="GO" id="GO:0005654">
    <property type="term" value="C:nucleoplasm"/>
    <property type="evidence" value="ECO:0007669"/>
    <property type="project" value="Ensembl"/>
</dbReference>
<evidence type="ECO:0000256" key="17">
    <source>
        <dbReference type="ARBA" id="ARBA00023170"/>
    </source>
</evidence>
<evidence type="ECO:0000256" key="23">
    <source>
        <dbReference type="ARBA" id="ARBA00041686"/>
    </source>
</evidence>
<dbReference type="PANTHER" id="PTHR47298:SF1">
    <property type="entry name" value="OXIDIZED LOW-DENSITY LIPOPROTEIN RECEPTOR 1"/>
    <property type="match status" value="1"/>
</dbReference>
<dbReference type="AlphaFoldDB" id="A0A5F9CF01"/>
<name>A0A5F9CF01_RABIT</name>
<dbReference type="GO" id="GO:0002376">
    <property type="term" value="P:immune system process"/>
    <property type="evidence" value="ECO:0007669"/>
    <property type="project" value="UniProtKB-KW"/>
</dbReference>
<dbReference type="SMR" id="A0A5F9CF01"/>
<feature type="region of interest" description="Disordered" evidence="26">
    <location>
        <begin position="1"/>
        <end position="114"/>
    </location>
</feature>
<dbReference type="GO" id="GO:0007159">
    <property type="term" value="P:leukocyte cell-cell adhesion"/>
    <property type="evidence" value="ECO:0007669"/>
    <property type="project" value="TreeGrafter"/>
</dbReference>
<comment type="subunit">
    <text evidence="21">Homodimer; disulfide-linked. May form a hexamer composed of 3 homodimers. Interacts with HSP70.</text>
</comment>
<evidence type="ECO:0000256" key="22">
    <source>
        <dbReference type="ARBA" id="ARBA00041191"/>
    </source>
</evidence>
<dbReference type="GeneTree" id="ENSGT00940000161941"/>
<reference evidence="29" key="3">
    <citation type="submission" date="2025-09" db="UniProtKB">
        <authorList>
            <consortium name="Ensembl"/>
        </authorList>
    </citation>
    <scope>IDENTIFICATION</scope>
    <source>
        <strain evidence="29">Thorbecke</strain>
    </source>
</reference>
<dbReference type="FunFam" id="3.10.100.10:FF:000079">
    <property type="entry name" value="Oxidized low-density lipoprotein receptor 1"/>
    <property type="match status" value="1"/>
</dbReference>
<dbReference type="PANTHER" id="PTHR47298">
    <property type="entry name" value="OXIDIZED LOW-DENSITY LIPOPROTEIN RECEPTOR 1"/>
    <property type="match status" value="1"/>
</dbReference>
<evidence type="ECO:0000256" key="2">
    <source>
        <dbReference type="ARBA" id="ARBA00004285"/>
    </source>
</evidence>
<proteinExistence type="predicted"/>
<dbReference type="CDD" id="cd03593">
    <property type="entry name" value="CLECT_NK_receptors_like"/>
    <property type="match status" value="1"/>
</dbReference>
<evidence type="ECO:0000256" key="6">
    <source>
        <dbReference type="ARBA" id="ARBA00022525"/>
    </source>
</evidence>
<keyword evidence="12 27" id="KW-1133">Transmembrane helix</keyword>
<evidence type="ECO:0000256" key="18">
    <source>
        <dbReference type="ARBA" id="ARBA00023180"/>
    </source>
</evidence>
<dbReference type="GO" id="GO:0005886">
    <property type="term" value="C:plasma membrane"/>
    <property type="evidence" value="ECO:0007669"/>
    <property type="project" value="UniProtKB-SubCell"/>
</dbReference>
<dbReference type="GO" id="GO:0006954">
    <property type="term" value="P:inflammatory response"/>
    <property type="evidence" value="ECO:0007669"/>
    <property type="project" value="UniProtKB-KW"/>
</dbReference>
<dbReference type="InterPro" id="IPR052332">
    <property type="entry name" value="OxLDL_rcpt1-like"/>
</dbReference>
<protein>
    <recommendedName>
        <fullName evidence="22">Oxidized low-density lipoprotein receptor 1</fullName>
    </recommendedName>
    <alternativeName>
        <fullName evidence="23">Lectin-like oxidized LDL receptor 1</fullName>
    </alternativeName>
    <alternativeName>
        <fullName evidence="24">Lectin-type oxidized LDL receptor 1</fullName>
    </alternativeName>
</protein>
<evidence type="ECO:0000256" key="14">
    <source>
        <dbReference type="ARBA" id="ARBA00023136"/>
    </source>
</evidence>
<dbReference type="InParanoid" id="A0A5F9CF01"/>
<evidence type="ECO:0000256" key="11">
    <source>
        <dbReference type="ARBA" id="ARBA00022968"/>
    </source>
</evidence>
<dbReference type="GO" id="GO:0042802">
    <property type="term" value="F:identical protein binding"/>
    <property type="evidence" value="ECO:0007669"/>
    <property type="project" value="Ensembl"/>
</dbReference>
<dbReference type="InterPro" id="IPR033992">
    <property type="entry name" value="NKR-like_CTLD"/>
</dbReference>
<evidence type="ECO:0000256" key="20">
    <source>
        <dbReference type="ARBA" id="ARBA00023288"/>
    </source>
</evidence>
<keyword evidence="7 27" id="KW-0812">Transmembrane</keyword>
<dbReference type="GO" id="GO:0005576">
    <property type="term" value="C:extracellular region"/>
    <property type="evidence" value="ECO:0007669"/>
    <property type="project" value="UniProtKB-SubCell"/>
</dbReference>
<evidence type="ECO:0000256" key="8">
    <source>
        <dbReference type="ARBA" id="ARBA00022734"/>
    </source>
</evidence>
<evidence type="ECO:0000256" key="1">
    <source>
        <dbReference type="ARBA" id="ARBA00004193"/>
    </source>
</evidence>
<evidence type="ECO:0000256" key="3">
    <source>
        <dbReference type="ARBA" id="ARBA00004401"/>
    </source>
</evidence>
<accession>A0A5F9CF01</accession>
<keyword evidence="18" id="KW-0325">Glycoprotein</keyword>
<dbReference type="EMBL" id="AAGW02051483">
    <property type="status" value="NOT_ANNOTATED_CDS"/>
    <property type="molecule type" value="Genomic_DNA"/>
</dbReference>
<keyword evidence="10" id="KW-0130">Cell adhesion</keyword>
<keyword evidence="13 25" id="KW-0175">Coiled coil</keyword>
<keyword evidence="14 27" id="KW-0472">Membrane</keyword>
<dbReference type="GO" id="GO:0043235">
    <property type="term" value="C:receptor complex"/>
    <property type="evidence" value="ECO:0007669"/>
    <property type="project" value="Ensembl"/>
</dbReference>
<evidence type="ECO:0000313" key="29">
    <source>
        <dbReference type="Ensembl" id="ENSOCUP00000032202.1"/>
    </source>
</evidence>
<evidence type="ECO:0000259" key="28">
    <source>
        <dbReference type="PROSITE" id="PS50041"/>
    </source>
</evidence>
<gene>
    <name evidence="29" type="primary">OLR1</name>
</gene>